<dbReference type="Gene3D" id="2.40.50.100">
    <property type="match status" value="1"/>
</dbReference>
<accession>A0A1C3EJ70</accession>
<dbReference type="Proteomes" id="UP000094936">
    <property type="component" value="Unassembled WGS sequence"/>
</dbReference>
<reference evidence="4 5" key="1">
    <citation type="submission" date="2016-05" db="EMBL/GenBank/DDBJ databases">
        <title>Genomic Taxonomy of the Vibrionaceae.</title>
        <authorList>
            <person name="Gomez-Gil B."/>
            <person name="Enciso-Ibarra J."/>
        </authorList>
    </citation>
    <scope>NUCLEOTIDE SEQUENCE [LARGE SCALE GENOMIC DNA]</scope>
    <source>
        <strain evidence="4 5">CAIM 1920</strain>
    </source>
</reference>
<evidence type="ECO:0000313" key="5">
    <source>
        <dbReference type="Proteomes" id="UP000094936"/>
    </source>
</evidence>
<dbReference type="RefSeq" id="WP_068902076.1">
    <property type="nucleotide sequence ID" value="NZ_JBHUIF010000006.1"/>
</dbReference>
<dbReference type="PANTHER" id="PTHR30469">
    <property type="entry name" value="MULTIDRUG RESISTANCE PROTEIN MDTA"/>
    <property type="match status" value="1"/>
</dbReference>
<name>A0A1C3EJ70_9GAMM</name>
<keyword evidence="5" id="KW-1185">Reference proteome</keyword>
<dbReference type="OrthoDB" id="9809068at2"/>
<dbReference type="PANTHER" id="PTHR30469:SF33">
    <property type="entry name" value="SLR1207 PROTEIN"/>
    <property type="match status" value="1"/>
</dbReference>
<feature type="coiled-coil region" evidence="2">
    <location>
        <begin position="97"/>
        <end position="124"/>
    </location>
</feature>
<protein>
    <submittedName>
        <fullName evidence="4">Efflux transporter periplasmic adaptor subunit</fullName>
    </submittedName>
</protein>
<proteinExistence type="inferred from homology"/>
<keyword evidence="2" id="KW-0175">Coiled coil</keyword>
<dbReference type="SUPFAM" id="SSF111369">
    <property type="entry name" value="HlyD-like secretion proteins"/>
    <property type="match status" value="1"/>
</dbReference>
<gene>
    <name evidence="4" type="ORF">A8L45_10750</name>
</gene>
<dbReference type="NCBIfam" id="TIGR01730">
    <property type="entry name" value="RND_mfp"/>
    <property type="match status" value="1"/>
</dbReference>
<dbReference type="STRING" id="1080227.A8L45_10750"/>
<dbReference type="InterPro" id="IPR058625">
    <property type="entry name" value="MdtA-like_BSH"/>
</dbReference>
<dbReference type="Pfam" id="PF25917">
    <property type="entry name" value="BSH_RND"/>
    <property type="match status" value="1"/>
</dbReference>
<organism evidence="4 5">
    <name type="scientific">Veronia pacifica</name>
    <dbReference type="NCBI Taxonomy" id="1080227"/>
    <lineage>
        <taxon>Bacteria</taxon>
        <taxon>Pseudomonadati</taxon>
        <taxon>Pseudomonadota</taxon>
        <taxon>Gammaproteobacteria</taxon>
        <taxon>Vibrionales</taxon>
        <taxon>Vibrionaceae</taxon>
        <taxon>Veronia</taxon>
    </lineage>
</organism>
<dbReference type="GO" id="GO:1990281">
    <property type="term" value="C:efflux pump complex"/>
    <property type="evidence" value="ECO:0007669"/>
    <property type="project" value="TreeGrafter"/>
</dbReference>
<dbReference type="EMBL" id="LYBM01000017">
    <property type="protein sequence ID" value="ODA33273.1"/>
    <property type="molecule type" value="Genomic_DNA"/>
</dbReference>
<dbReference type="Gene3D" id="6.20.50.140">
    <property type="match status" value="1"/>
</dbReference>
<evidence type="ECO:0000313" key="4">
    <source>
        <dbReference type="EMBL" id="ODA33273.1"/>
    </source>
</evidence>
<evidence type="ECO:0000256" key="1">
    <source>
        <dbReference type="ARBA" id="ARBA00009477"/>
    </source>
</evidence>
<dbReference type="InterPro" id="IPR006143">
    <property type="entry name" value="RND_pump_MFP"/>
</dbReference>
<dbReference type="GO" id="GO:0015562">
    <property type="term" value="F:efflux transmembrane transporter activity"/>
    <property type="evidence" value="ECO:0007669"/>
    <property type="project" value="TreeGrafter"/>
</dbReference>
<evidence type="ECO:0000259" key="3">
    <source>
        <dbReference type="Pfam" id="PF25917"/>
    </source>
</evidence>
<evidence type="ECO:0000256" key="2">
    <source>
        <dbReference type="SAM" id="Coils"/>
    </source>
</evidence>
<feature type="domain" description="Multidrug resistance protein MdtA-like barrel-sandwich hybrid" evidence="3">
    <location>
        <begin position="58"/>
        <end position="206"/>
    </location>
</feature>
<comment type="similarity">
    <text evidence="1">Belongs to the membrane fusion protein (MFP) (TC 8.A.1) family.</text>
</comment>
<dbReference type="AlphaFoldDB" id="A0A1C3EJ70"/>
<dbReference type="Gene3D" id="1.10.287.470">
    <property type="entry name" value="Helix hairpin bin"/>
    <property type="match status" value="1"/>
</dbReference>
<dbReference type="Gene3D" id="2.40.30.170">
    <property type="match status" value="1"/>
</dbReference>
<comment type="caution">
    <text evidence="4">The sequence shown here is derived from an EMBL/GenBank/DDBJ whole genome shotgun (WGS) entry which is preliminary data.</text>
</comment>
<sequence>MNKRWFISSVLVIVVAAGGYTFLGMKPAPPPLPTIKVNTGTIENQALAVGKIVPVHAIEIKSQIDGIVGEIYAKVGEKIKKGQPLVKVRPNPTPQDLTSASSEVLRSEAELESAQQKLNNYKSLIKQKIIPENYGEYVSAKAAVKSAKAVVEQRRQTLELIKSGEASIGSNKLTSTITAPIDGTVLNRQVDVGDPIISTSSNQAATKMMSLANMSNIAFKGSVSEHDAAKLTVGMPVSVTLAPYPDVVIKGVLEEVAIQSEKLNAVASDAFDNGFQVEVGQLVIPPEVTVRSGFSATAHITLKKVADVLTLPERVLKFDGDTANVMVPDDSEKGFHLKTVKLGLSDGINAQVLEGVGQGDTVIDASQAGVDHE</sequence>